<name>A0A087VSH7_9BIFI</name>
<dbReference type="KEGG" id="bii:BINDI_0012"/>
<dbReference type="EMBL" id="CP006018">
    <property type="protein sequence ID" value="AIC91298.1"/>
    <property type="molecule type" value="Genomic_DNA"/>
</dbReference>
<evidence type="ECO:0000313" key="2">
    <source>
        <dbReference type="EMBL" id="AIC91298.1"/>
    </source>
</evidence>
<proteinExistence type="predicted"/>
<evidence type="ECO:0000256" key="1">
    <source>
        <dbReference type="SAM" id="MobiDB-lite"/>
    </source>
</evidence>
<reference evidence="2 3" key="1">
    <citation type="journal article" date="2014" name="Appl. Environ. Microbiol.">
        <title>Genomic encyclopedia of type strains of the genus Bifidobacterium.</title>
        <authorList>
            <person name="Milani C."/>
            <person name="Lugli G.A."/>
            <person name="Duranti S."/>
            <person name="Turroni F."/>
            <person name="Bottacini F."/>
            <person name="Mangifesta M."/>
            <person name="Sanchez B."/>
            <person name="Viappiani A."/>
            <person name="Mancabelli L."/>
            <person name="Taminiau B."/>
            <person name="Delcenserie V."/>
            <person name="Barrangou R."/>
            <person name="Margolles A."/>
            <person name="van Sinderen D."/>
            <person name="Ventura M."/>
        </authorList>
    </citation>
    <scope>NUCLEOTIDE SEQUENCE [LARGE SCALE GENOMIC DNA]</scope>
    <source>
        <strain evidence="2 3">LMG 11587</strain>
    </source>
</reference>
<feature type="compositionally biased region" description="Basic and acidic residues" evidence="1">
    <location>
        <begin position="1"/>
        <end position="13"/>
    </location>
</feature>
<dbReference type="HOGENOM" id="CLU_1084466_0_0_11"/>
<keyword evidence="3" id="KW-1185">Reference proteome</keyword>
<accession>A0A087VSH7</accession>
<sequence length="256" mass="28404">MRDPPAGGEHPDGQARGGAHRRPDGSMSEYHSRQLSQKSREAWTTTPRTSRVACSTSKLRGGMQSIADELNAEGRKVRREDAEHDAQEPCYIGEHHYGNIAVEVRHTCAGQRGHVRQIDLITSTLPKGTLLFSTVLRQPESMDHACIGSLRDVTTQGESRHLLCRTTFLRTDSNYAPPYLRNRQRESAPGNLSLKCANAGLNCVDSVIAVSSNSNRHHKLHLILCADVQAEMSLPSCKVSSRSTRARTEGRWETIR</sequence>
<evidence type="ECO:0000313" key="3">
    <source>
        <dbReference type="Proteomes" id="UP000028569"/>
    </source>
</evidence>
<gene>
    <name evidence="2" type="ORF">BINDI_0012</name>
</gene>
<feature type="region of interest" description="Disordered" evidence="1">
    <location>
        <begin position="1"/>
        <end position="56"/>
    </location>
</feature>
<dbReference type="Proteomes" id="UP000028569">
    <property type="component" value="Chromosome"/>
</dbReference>
<organism evidence="2 3">
    <name type="scientific">Bifidobacterium [indicum] DSM 20214 = LMG 11587</name>
    <dbReference type="NCBI Taxonomy" id="1341694"/>
    <lineage>
        <taxon>Bacteria</taxon>
        <taxon>Bacillati</taxon>
        <taxon>Actinomycetota</taxon>
        <taxon>Actinomycetes</taxon>
        <taxon>Bifidobacteriales</taxon>
        <taxon>Bifidobacteriaceae</taxon>
        <taxon>Bifidobacterium</taxon>
    </lineage>
</organism>
<protein>
    <submittedName>
        <fullName evidence="2">Uncharacterized protein</fullName>
    </submittedName>
</protein>
<dbReference type="AlphaFoldDB" id="A0A087VSH7"/>
<feature type="compositionally biased region" description="Polar residues" evidence="1">
    <location>
        <begin position="33"/>
        <end position="56"/>
    </location>
</feature>